<dbReference type="Pfam" id="PF10973">
    <property type="entry name" value="DUF2799"/>
    <property type="match status" value="1"/>
</dbReference>
<dbReference type="PROSITE" id="PS51257">
    <property type="entry name" value="PROKAR_LIPOPROTEIN"/>
    <property type="match status" value="1"/>
</dbReference>
<evidence type="ECO:0000313" key="3">
    <source>
        <dbReference type="EMBL" id="SOH93557.1"/>
    </source>
</evidence>
<protein>
    <recommendedName>
        <fullName evidence="5">DUF2799 domain-containing protein</fullName>
    </recommendedName>
</protein>
<sequence length="177" mass="19800">MRILIHIALLTALGSCATLNEAECQTGDWHTIGYEDGAQGRLPEYLSNHREACAEFGIAPNLELYLSGRELGLLEYCTPQRAYTLGRNGRTLANVCPAAQRATLSAANAHGQEYHRLTREISRLEQDIDDYQDELSDIRGKTNGASVLSRSLRSSISSARFEILQLRARRAQYEDWT</sequence>
<dbReference type="Proteomes" id="UP000220034">
    <property type="component" value="Unassembled WGS sequence"/>
</dbReference>
<proteinExistence type="predicted"/>
<reference evidence="4" key="1">
    <citation type="submission" date="2017-09" db="EMBL/GenBank/DDBJ databases">
        <authorList>
            <person name="Varghese N."/>
            <person name="Submissions S."/>
        </authorList>
    </citation>
    <scope>NUCLEOTIDE SEQUENCE [LARGE SCALE GENOMIC DNA]</scope>
    <source>
        <strain evidence="4">C7</strain>
    </source>
</reference>
<keyword evidence="4" id="KW-1185">Reference proteome</keyword>
<evidence type="ECO:0000256" key="1">
    <source>
        <dbReference type="SAM" id="Coils"/>
    </source>
</evidence>
<evidence type="ECO:0008006" key="5">
    <source>
        <dbReference type="Google" id="ProtNLM"/>
    </source>
</evidence>
<organism evidence="3 4">
    <name type="scientific">Pontivivens marinum</name>
    <dbReference type="NCBI Taxonomy" id="1690039"/>
    <lineage>
        <taxon>Bacteria</taxon>
        <taxon>Pseudomonadati</taxon>
        <taxon>Pseudomonadota</taxon>
        <taxon>Alphaproteobacteria</taxon>
        <taxon>Rhodobacterales</taxon>
        <taxon>Paracoccaceae</taxon>
        <taxon>Pontivivens</taxon>
    </lineage>
</organism>
<dbReference type="RefSeq" id="WP_097929133.1">
    <property type="nucleotide sequence ID" value="NZ_OCTN01000002.1"/>
</dbReference>
<gene>
    <name evidence="3" type="ORF">SAMN06273572_102234</name>
</gene>
<accession>A0A2C9CQR3</accession>
<evidence type="ECO:0000313" key="4">
    <source>
        <dbReference type="Proteomes" id="UP000220034"/>
    </source>
</evidence>
<keyword evidence="1" id="KW-0175">Coiled coil</keyword>
<evidence type="ECO:0000256" key="2">
    <source>
        <dbReference type="SAM" id="SignalP"/>
    </source>
</evidence>
<dbReference type="AlphaFoldDB" id="A0A2C9CQR3"/>
<feature type="chain" id="PRO_5013265534" description="DUF2799 domain-containing protein" evidence="2">
    <location>
        <begin position="18"/>
        <end position="177"/>
    </location>
</feature>
<dbReference type="InterPro" id="IPR021242">
    <property type="entry name" value="DUF2799"/>
</dbReference>
<feature type="signal peptide" evidence="2">
    <location>
        <begin position="1"/>
        <end position="17"/>
    </location>
</feature>
<keyword evidence="2" id="KW-0732">Signal</keyword>
<feature type="coiled-coil region" evidence="1">
    <location>
        <begin position="107"/>
        <end position="141"/>
    </location>
</feature>
<name>A0A2C9CQR3_9RHOB</name>
<dbReference type="OrthoDB" id="5917215at2"/>
<dbReference type="EMBL" id="OCTN01000002">
    <property type="protein sequence ID" value="SOH93557.1"/>
    <property type="molecule type" value="Genomic_DNA"/>
</dbReference>